<dbReference type="AlphaFoldDB" id="A0A2P6PR01"/>
<dbReference type="Gramene" id="PRQ24369">
    <property type="protein sequence ID" value="PRQ24369"/>
    <property type="gene ID" value="RchiOBHm_Chr6g0271691"/>
</dbReference>
<reference evidence="1 2" key="1">
    <citation type="journal article" date="2018" name="Nat. Genet.">
        <title>The Rosa genome provides new insights in the design of modern roses.</title>
        <authorList>
            <person name="Bendahmane M."/>
        </authorList>
    </citation>
    <scope>NUCLEOTIDE SEQUENCE [LARGE SCALE GENOMIC DNA]</scope>
    <source>
        <strain evidence="2">cv. Old Blush</strain>
    </source>
</reference>
<evidence type="ECO:0000313" key="1">
    <source>
        <dbReference type="EMBL" id="PRQ24369.1"/>
    </source>
</evidence>
<dbReference type="Proteomes" id="UP000238479">
    <property type="component" value="Chromosome 6"/>
</dbReference>
<proteinExistence type="predicted"/>
<comment type="caution">
    <text evidence="1">The sequence shown here is derived from an EMBL/GenBank/DDBJ whole genome shotgun (WGS) entry which is preliminary data.</text>
</comment>
<sequence>MDETMMYENVWVDEVSAYDSFSFNVPNPEKIDRDAWSTQLVPEFAKLGLVCTWWNEHEMGCTIDPKIDIPRPDVFLRAQDALYAFISGFSAKLALKVLSGDEWLITRDFEDEISLDPVRERFETFISKYEKFMKDVGQRFPCELKPNVPNEHSIAFVANARIFEILAVLVWQVVVHGNLDVEQELHSLLEFYERPSGFEHNPCTDSGPGYDDMMEPSKSLNDQIGELQIC</sequence>
<name>A0A2P6PR01_ROSCH</name>
<gene>
    <name evidence="1" type="ORF">RchiOBHm_Chr6g0271691</name>
</gene>
<evidence type="ECO:0000313" key="2">
    <source>
        <dbReference type="Proteomes" id="UP000238479"/>
    </source>
</evidence>
<protein>
    <submittedName>
        <fullName evidence="1">Uncharacterized protein</fullName>
    </submittedName>
</protein>
<dbReference type="EMBL" id="PDCK01000044">
    <property type="protein sequence ID" value="PRQ24369.1"/>
    <property type="molecule type" value="Genomic_DNA"/>
</dbReference>
<organism evidence="1 2">
    <name type="scientific">Rosa chinensis</name>
    <name type="common">China rose</name>
    <dbReference type="NCBI Taxonomy" id="74649"/>
    <lineage>
        <taxon>Eukaryota</taxon>
        <taxon>Viridiplantae</taxon>
        <taxon>Streptophyta</taxon>
        <taxon>Embryophyta</taxon>
        <taxon>Tracheophyta</taxon>
        <taxon>Spermatophyta</taxon>
        <taxon>Magnoliopsida</taxon>
        <taxon>eudicotyledons</taxon>
        <taxon>Gunneridae</taxon>
        <taxon>Pentapetalae</taxon>
        <taxon>rosids</taxon>
        <taxon>fabids</taxon>
        <taxon>Rosales</taxon>
        <taxon>Rosaceae</taxon>
        <taxon>Rosoideae</taxon>
        <taxon>Rosoideae incertae sedis</taxon>
        <taxon>Rosa</taxon>
    </lineage>
</organism>
<keyword evidence="2" id="KW-1185">Reference proteome</keyword>
<accession>A0A2P6PR01</accession>